<keyword evidence="9" id="KW-1271">Inflammasome</keyword>
<dbReference type="InterPro" id="IPR007111">
    <property type="entry name" value="NACHT_NTPase"/>
</dbReference>
<protein>
    <recommendedName>
        <fullName evidence="11">NACHT domain-containing protein</fullName>
    </recommendedName>
</protein>
<reference evidence="12" key="4">
    <citation type="submission" date="2025-08" db="UniProtKB">
        <authorList>
            <consortium name="Ensembl"/>
        </authorList>
    </citation>
    <scope>IDENTIFICATION</scope>
</reference>
<dbReference type="SUPFAM" id="SSF52047">
    <property type="entry name" value="RNI-like"/>
    <property type="match status" value="1"/>
</dbReference>
<dbReference type="Gene3D" id="3.40.50.300">
    <property type="entry name" value="P-loop containing nucleotide triphosphate hydrolases"/>
    <property type="match status" value="1"/>
</dbReference>
<dbReference type="PROSITE" id="PS50837">
    <property type="entry name" value="NACHT"/>
    <property type="match status" value="1"/>
</dbReference>
<organism evidence="12 13">
    <name type="scientific">Callorhinchus milii</name>
    <name type="common">Ghost shark</name>
    <dbReference type="NCBI Taxonomy" id="7868"/>
    <lineage>
        <taxon>Eukaryota</taxon>
        <taxon>Metazoa</taxon>
        <taxon>Chordata</taxon>
        <taxon>Craniata</taxon>
        <taxon>Vertebrata</taxon>
        <taxon>Chondrichthyes</taxon>
        <taxon>Holocephali</taxon>
        <taxon>Chimaeriformes</taxon>
        <taxon>Callorhinchidae</taxon>
        <taxon>Callorhinchus</taxon>
    </lineage>
</organism>
<dbReference type="Pfam" id="PF17779">
    <property type="entry name" value="WHD_NOD2"/>
    <property type="match status" value="1"/>
</dbReference>
<dbReference type="Gene3D" id="3.80.10.10">
    <property type="entry name" value="Ribonuclease Inhibitor"/>
    <property type="match status" value="3"/>
</dbReference>
<reference evidence="13" key="3">
    <citation type="journal article" date="2014" name="Nature">
        <title>Elephant shark genome provides unique insights into gnathostome evolution.</title>
        <authorList>
            <consortium name="International Elephant Shark Genome Sequencing Consortium"/>
            <person name="Venkatesh B."/>
            <person name="Lee A.P."/>
            <person name="Ravi V."/>
            <person name="Maurya A.K."/>
            <person name="Lian M.M."/>
            <person name="Swann J.B."/>
            <person name="Ohta Y."/>
            <person name="Flajnik M.F."/>
            <person name="Sutoh Y."/>
            <person name="Kasahara M."/>
            <person name="Hoon S."/>
            <person name="Gangu V."/>
            <person name="Roy S.W."/>
            <person name="Irimia M."/>
            <person name="Korzh V."/>
            <person name="Kondrychyn I."/>
            <person name="Lim Z.W."/>
            <person name="Tay B.H."/>
            <person name="Tohari S."/>
            <person name="Kong K.W."/>
            <person name="Ho S."/>
            <person name="Lorente-Galdos B."/>
            <person name="Quilez J."/>
            <person name="Marques-Bonet T."/>
            <person name="Raney B.J."/>
            <person name="Ingham P.W."/>
            <person name="Tay A."/>
            <person name="Hillier L.W."/>
            <person name="Minx P."/>
            <person name="Boehm T."/>
            <person name="Wilson R.K."/>
            <person name="Brenner S."/>
            <person name="Warren W.C."/>
        </authorList>
    </citation>
    <scope>NUCLEOTIDE SEQUENCE [LARGE SCALE GENOMIC DNA]</scope>
</reference>
<dbReference type="Ensembl" id="ENSCMIT00000034007.1">
    <property type="protein sequence ID" value="ENSCMIP00000033501.1"/>
    <property type="gene ID" value="ENSCMIG00000014293.1"/>
</dbReference>
<evidence type="ECO:0000256" key="7">
    <source>
        <dbReference type="ARBA" id="ARBA00022843"/>
    </source>
</evidence>
<keyword evidence="8" id="KW-0395">Inflammatory response</keyword>
<evidence type="ECO:0000256" key="3">
    <source>
        <dbReference type="ARBA" id="ARBA00022490"/>
    </source>
</evidence>
<dbReference type="GO" id="GO:0006954">
    <property type="term" value="P:inflammatory response"/>
    <property type="evidence" value="ECO:0007669"/>
    <property type="project" value="UniProtKB-KW"/>
</dbReference>
<dbReference type="InParanoid" id="A0A4W3J1H5"/>
<dbReference type="GO" id="GO:0005829">
    <property type="term" value="C:cytosol"/>
    <property type="evidence" value="ECO:0007669"/>
    <property type="project" value="UniProtKB-SubCell"/>
</dbReference>
<dbReference type="InterPro" id="IPR041075">
    <property type="entry name" value="NOD1/2_WH"/>
</dbReference>
<evidence type="ECO:0000256" key="1">
    <source>
        <dbReference type="ARBA" id="ARBA00004110"/>
    </source>
</evidence>
<evidence type="ECO:0000256" key="6">
    <source>
        <dbReference type="ARBA" id="ARBA00022840"/>
    </source>
</evidence>
<dbReference type="Pfam" id="PF13516">
    <property type="entry name" value="LRR_6"/>
    <property type="match status" value="4"/>
</dbReference>
<evidence type="ECO:0000256" key="5">
    <source>
        <dbReference type="ARBA" id="ARBA00022741"/>
    </source>
</evidence>
<dbReference type="SMART" id="SM00368">
    <property type="entry name" value="LRR_RI"/>
    <property type="match status" value="5"/>
</dbReference>
<dbReference type="InterPro" id="IPR027417">
    <property type="entry name" value="P-loop_NTPase"/>
</dbReference>
<evidence type="ECO:0000256" key="2">
    <source>
        <dbReference type="ARBA" id="ARBA00008665"/>
    </source>
</evidence>
<dbReference type="AlphaFoldDB" id="A0A4W3J1H5"/>
<dbReference type="Pfam" id="PF05729">
    <property type="entry name" value="NACHT"/>
    <property type="match status" value="1"/>
</dbReference>
<accession>A0A4W3J1H5</accession>
<feature type="chain" id="PRO_5021490719" description="NACHT domain-containing protein" evidence="10">
    <location>
        <begin position="16"/>
        <end position="751"/>
    </location>
</feature>
<feature type="signal peptide" evidence="10">
    <location>
        <begin position="1"/>
        <end position="15"/>
    </location>
</feature>
<name>A0A4W3J1H5_CALMI</name>
<keyword evidence="4" id="KW-0677">Repeat</keyword>
<dbReference type="PANTHER" id="PTHR45690:SF19">
    <property type="entry name" value="NACHT, LRR AND PYD DOMAINS-CONTAINING PROTEIN 3"/>
    <property type="match status" value="1"/>
</dbReference>
<evidence type="ECO:0000256" key="8">
    <source>
        <dbReference type="ARBA" id="ARBA00023198"/>
    </source>
</evidence>
<keyword evidence="13" id="KW-1185">Reference proteome</keyword>
<keyword evidence="10" id="KW-0732">Signal</keyword>
<keyword evidence="3" id="KW-0963">Cytoplasm</keyword>
<dbReference type="Pfam" id="PF17776">
    <property type="entry name" value="NLRC4_HD2"/>
    <property type="match status" value="1"/>
</dbReference>
<evidence type="ECO:0000256" key="9">
    <source>
        <dbReference type="ARBA" id="ARBA00023233"/>
    </source>
</evidence>
<evidence type="ECO:0000313" key="12">
    <source>
        <dbReference type="Ensembl" id="ENSCMIP00000033501.1"/>
    </source>
</evidence>
<keyword evidence="6" id="KW-0067">ATP-binding</keyword>
<dbReference type="InterPro" id="IPR050637">
    <property type="entry name" value="NLRP_innate_immun_reg"/>
</dbReference>
<dbReference type="GO" id="GO:0005524">
    <property type="term" value="F:ATP binding"/>
    <property type="evidence" value="ECO:0007669"/>
    <property type="project" value="UniProtKB-KW"/>
</dbReference>
<reference evidence="12" key="5">
    <citation type="submission" date="2025-09" db="UniProtKB">
        <authorList>
            <consortium name="Ensembl"/>
        </authorList>
    </citation>
    <scope>IDENTIFICATION</scope>
</reference>
<evidence type="ECO:0000256" key="4">
    <source>
        <dbReference type="ARBA" id="ARBA00022737"/>
    </source>
</evidence>
<dbReference type="Proteomes" id="UP000314986">
    <property type="component" value="Unassembled WGS sequence"/>
</dbReference>
<proteinExistence type="inferred from homology"/>
<reference evidence="13" key="2">
    <citation type="journal article" date="2007" name="PLoS Biol.">
        <title>Survey sequencing and comparative analysis of the elephant shark (Callorhinchus milii) genome.</title>
        <authorList>
            <person name="Venkatesh B."/>
            <person name="Kirkness E.F."/>
            <person name="Loh Y.H."/>
            <person name="Halpern A.L."/>
            <person name="Lee A.P."/>
            <person name="Johnson J."/>
            <person name="Dandona N."/>
            <person name="Viswanathan L.D."/>
            <person name="Tay A."/>
            <person name="Venter J.C."/>
            <person name="Strausberg R.L."/>
            <person name="Brenner S."/>
        </authorList>
    </citation>
    <scope>NUCLEOTIDE SEQUENCE [LARGE SCALE GENOMIC DNA]</scope>
</reference>
<dbReference type="GO" id="GO:0045087">
    <property type="term" value="P:innate immune response"/>
    <property type="evidence" value="ECO:0007669"/>
    <property type="project" value="UniProtKB-KW"/>
</dbReference>
<dbReference type="InterPro" id="IPR041267">
    <property type="entry name" value="NLRP_HD2"/>
</dbReference>
<keyword evidence="5" id="KW-0547">Nucleotide-binding</keyword>
<feature type="domain" description="NACHT" evidence="11">
    <location>
        <begin position="48"/>
        <end position="177"/>
    </location>
</feature>
<dbReference type="InterPro" id="IPR032675">
    <property type="entry name" value="LRR_dom_sf"/>
</dbReference>
<comment type="subcellular location">
    <subcellularLocation>
        <location evidence="1">Inflammasome</location>
    </subcellularLocation>
</comment>
<evidence type="ECO:0000256" key="10">
    <source>
        <dbReference type="SAM" id="SignalP"/>
    </source>
</evidence>
<sequence length="751" mass="84415">LQIFLVVHLVVSAEIDIIIGCQRNVRKELEKMRPDQLFGSSFGRKRCGTTILSGIAGIGKTTMVQHILYSWATGKIYPQFHFVFHFKFRDLNVITGETSLKTMVLESYPYLQDVLDIIWEKPEHLLFVFDGLDENQAPRISCPGTQGLCHAADIVRSLVQQEVLKGCSVLITSRPTALESLDHIHTNLWAEILGFFAEGRENYIRRFFPDQKIADEVLRYVKENDILYTMCFNPSYCWILCCTLEPIFKHPVGKQPPPKTITQLYANYIYNILKNHPRASECPRGVMLRAGEMAYEGICNRTIVFDDDNFHRHQLEPSTFISGFMMEILEKDDGGRGVVYTFAHLTVQEFVAALAQYLTPDRRNMLELLDQVHKKNDGRFEIFLRFALGLSWPHTARQLEEILGPLPHASVCEAISWLKANVEAAIKQSGSEDGKRKLLHMMYYLFESQNNRLAQVTLGAVETLDFNRIRLNPLDCAVLSHVLQLCDTIKILSLESCKIGAEGIQRLGPALHKCRQLRCMSLSIVLLHYIHCVSFSLSRLGVNNLGDSGVNAVITEISNDHCVYSDLCYFPVSLISRLQGNDLTADCTEDLASVISINLSMTELSLSRNKLGDSGVKRLCESLRNPKCKLQSLRLEANNLTADCTEDLASALIKNRSLTELNLNRNALGDSGVKGLNKHCVRSDPCCLSVSLISRLGCNRLTDGCTDDLVSALCTSRSLRKLDLGFNSFTDDSVPALHRLIKTCTSLEGIR</sequence>
<dbReference type="PANTHER" id="PTHR45690">
    <property type="entry name" value="NACHT, LRR AND PYD DOMAINS-CONTAINING PROTEIN 12"/>
    <property type="match status" value="1"/>
</dbReference>
<reference evidence="13" key="1">
    <citation type="journal article" date="2006" name="Science">
        <title>Ancient noncoding elements conserved in the human genome.</title>
        <authorList>
            <person name="Venkatesh B."/>
            <person name="Kirkness E.F."/>
            <person name="Loh Y.H."/>
            <person name="Halpern A.L."/>
            <person name="Lee A.P."/>
            <person name="Johnson J."/>
            <person name="Dandona N."/>
            <person name="Viswanathan L.D."/>
            <person name="Tay A."/>
            <person name="Venter J.C."/>
            <person name="Strausberg R.L."/>
            <person name="Brenner S."/>
        </authorList>
    </citation>
    <scope>NUCLEOTIDE SEQUENCE [LARGE SCALE GENOMIC DNA]</scope>
</reference>
<evidence type="ECO:0000259" key="11">
    <source>
        <dbReference type="PROSITE" id="PS50837"/>
    </source>
</evidence>
<dbReference type="OMA" id="CCEVIET"/>
<dbReference type="GeneTree" id="ENSGT01150000287004"/>
<dbReference type="InterPro" id="IPR001611">
    <property type="entry name" value="Leu-rich_rpt"/>
</dbReference>
<keyword evidence="7" id="KW-0832">Ubl conjugation</keyword>
<comment type="similarity">
    <text evidence="2">Belongs to the NLRP family.</text>
</comment>
<dbReference type="SUPFAM" id="SSF52540">
    <property type="entry name" value="P-loop containing nucleoside triphosphate hydrolases"/>
    <property type="match status" value="1"/>
</dbReference>
<evidence type="ECO:0000313" key="13">
    <source>
        <dbReference type="Proteomes" id="UP000314986"/>
    </source>
</evidence>